<dbReference type="SUPFAM" id="SSF53067">
    <property type="entry name" value="Actin-like ATPase domain"/>
    <property type="match status" value="1"/>
</dbReference>
<feature type="domain" description="Carbamoyltransferase" evidence="2">
    <location>
        <begin position="2"/>
        <end position="346"/>
    </location>
</feature>
<dbReference type="InterPro" id="IPR043129">
    <property type="entry name" value="ATPase_NBD"/>
</dbReference>
<dbReference type="InterPro" id="IPR003696">
    <property type="entry name" value="Carbtransf_dom"/>
</dbReference>
<gene>
    <name evidence="4" type="ORF">J3U87_13640</name>
</gene>
<evidence type="ECO:0000259" key="3">
    <source>
        <dbReference type="Pfam" id="PF16861"/>
    </source>
</evidence>
<evidence type="ECO:0008006" key="6">
    <source>
        <dbReference type="Google" id="ProtNLM"/>
    </source>
</evidence>
<dbReference type="KEGG" id="scor:J3U87_13640"/>
<accession>A0A8A4TWZ2</accession>
<dbReference type="InterPro" id="IPR031730">
    <property type="entry name" value="Carbam_trans_C"/>
</dbReference>
<dbReference type="Gene3D" id="3.90.870.20">
    <property type="entry name" value="Carbamoyltransferase, C-terminal domain"/>
    <property type="match status" value="1"/>
</dbReference>
<feature type="domain" description="Carbamoyltransferase C-terminal" evidence="3">
    <location>
        <begin position="402"/>
        <end position="576"/>
    </location>
</feature>
<dbReference type="Proteomes" id="UP000663929">
    <property type="component" value="Chromosome"/>
</dbReference>
<dbReference type="InterPro" id="IPR051338">
    <property type="entry name" value="NodU/CmcH_Carbamoyltrnsfr"/>
</dbReference>
<dbReference type="InterPro" id="IPR038152">
    <property type="entry name" value="Carbam_trans_C_sf"/>
</dbReference>
<dbReference type="EMBL" id="CP071793">
    <property type="protein sequence ID" value="QTD53492.1"/>
    <property type="molecule type" value="Genomic_DNA"/>
</dbReference>
<dbReference type="CDD" id="cd24098">
    <property type="entry name" value="ASKHA_NBD_TobZ_N"/>
    <property type="match status" value="1"/>
</dbReference>
<evidence type="ECO:0000313" key="4">
    <source>
        <dbReference type="EMBL" id="QTD53492.1"/>
    </source>
</evidence>
<dbReference type="Pfam" id="PF16861">
    <property type="entry name" value="Carbam_trans_C"/>
    <property type="match status" value="1"/>
</dbReference>
<reference evidence="4" key="1">
    <citation type="submission" date="2021-03" db="EMBL/GenBank/DDBJ databases">
        <title>Acanthopleuribacteraceae sp. M133.</title>
        <authorList>
            <person name="Wang G."/>
        </authorList>
    </citation>
    <scope>NUCLEOTIDE SEQUENCE</scope>
    <source>
        <strain evidence="4">M133</strain>
    </source>
</reference>
<protein>
    <recommendedName>
        <fullName evidence="6">Carbamoyltransferase</fullName>
    </recommendedName>
</protein>
<dbReference type="PANTHER" id="PTHR34847">
    <property type="entry name" value="NODULATION PROTEIN U"/>
    <property type="match status" value="1"/>
</dbReference>
<evidence type="ECO:0000313" key="5">
    <source>
        <dbReference type="Proteomes" id="UP000663929"/>
    </source>
</evidence>
<evidence type="ECO:0000259" key="2">
    <source>
        <dbReference type="Pfam" id="PF02543"/>
    </source>
</evidence>
<dbReference type="AlphaFoldDB" id="A0A8A4TWZ2"/>
<organism evidence="4 5">
    <name type="scientific">Sulfidibacter corallicola</name>
    <dbReference type="NCBI Taxonomy" id="2818388"/>
    <lineage>
        <taxon>Bacteria</taxon>
        <taxon>Pseudomonadati</taxon>
        <taxon>Acidobacteriota</taxon>
        <taxon>Holophagae</taxon>
        <taxon>Acanthopleuribacterales</taxon>
        <taxon>Acanthopleuribacteraceae</taxon>
        <taxon>Sulfidibacter</taxon>
    </lineage>
</organism>
<dbReference type="Pfam" id="PF02543">
    <property type="entry name" value="Carbam_trans_N"/>
    <property type="match status" value="1"/>
</dbReference>
<dbReference type="Gene3D" id="3.30.420.40">
    <property type="match status" value="2"/>
</dbReference>
<sequence>MKVLGVSFDYHDAAAALVIDGQIVAAETEERFSRVKHDPGLPSSAIEFCLSEAGLKPNDLDRVVFYEDTRKKFDRILSFATAKDAAALDKVMRVWVNGDKFFPEQRLAHYLDIDPKKVTSVDHHMAHAASAFFCSPFQEAIVATLDGVGEYHTASVCRASDGNITRIFAQELPHSLGLFYSAFTAFLGFRINEGEYKVMGMAGFGKPNYLDDILAMFELSPRFGFRLDQKCFDFALSAEVPFNGAFIEKFGPARTPESPFDVNEDGEIGTSSRHYANIAASVQRATEIIILDFVKKALQDQKTENLCMAGGVALNSLANARIKQELGANLYVQPAAGDAGGALGAAYLAESPALLARRSPMTSALLGLSFEDSHIRDRLHGSMKRRAVHFETDEALLAVVVDRLATGHVIGWFQGRAEWGPRALGCRSILANPMLPDMQAKVNRLIKFREPFRPFAPSVIADRAHEFFEVDPEIEPWDPEFFMLSVVKVLPHKRALLPAITHVDGTARIQRVSKTVNPLYYELIHAFGERTGVPVLLNTSFNLRGEPIVGSPEDAVATFGFSGLDYLVMGRTMIGKSTPKKGTAR</sequence>
<proteinExistence type="inferred from homology"/>
<name>A0A8A4TWZ2_SULCO</name>
<dbReference type="RefSeq" id="WP_237383594.1">
    <property type="nucleotide sequence ID" value="NZ_CP071793.1"/>
</dbReference>
<comment type="similarity">
    <text evidence="1">Belongs to the NodU/CmcH family.</text>
</comment>
<keyword evidence="5" id="KW-1185">Reference proteome</keyword>
<dbReference type="GO" id="GO:0003824">
    <property type="term" value="F:catalytic activity"/>
    <property type="evidence" value="ECO:0007669"/>
    <property type="project" value="InterPro"/>
</dbReference>
<evidence type="ECO:0000256" key="1">
    <source>
        <dbReference type="ARBA" id="ARBA00006129"/>
    </source>
</evidence>
<dbReference type="PANTHER" id="PTHR34847:SF1">
    <property type="entry name" value="NODULATION PROTEIN U"/>
    <property type="match status" value="1"/>
</dbReference>